<evidence type="ECO:0000256" key="5">
    <source>
        <dbReference type="ARBA" id="ARBA00022801"/>
    </source>
</evidence>
<dbReference type="GO" id="GO:0016787">
    <property type="term" value="F:hydrolase activity"/>
    <property type="evidence" value="ECO:0007669"/>
    <property type="project" value="UniProtKB-KW"/>
</dbReference>
<dbReference type="Pfam" id="PF03851">
    <property type="entry name" value="UvdE"/>
    <property type="match status" value="1"/>
</dbReference>
<dbReference type="EMBL" id="JAACJO010000012">
    <property type="protein sequence ID" value="KAF5351994.1"/>
    <property type="molecule type" value="Genomic_DNA"/>
</dbReference>
<dbReference type="OrthoDB" id="541883at2759"/>
<keyword evidence="3" id="KW-0227">DNA damage</keyword>
<dbReference type="GO" id="GO:0009411">
    <property type="term" value="P:response to UV"/>
    <property type="evidence" value="ECO:0007669"/>
    <property type="project" value="InterPro"/>
</dbReference>
<dbReference type="GO" id="GO:0043504">
    <property type="term" value="P:mitochondrial DNA repair"/>
    <property type="evidence" value="ECO:0007669"/>
    <property type="project" value="TreeGrafter"/>
</dbReference>
<feature type="region of interest" description="Disordered" evidence="7">
    <location>
        <begin position="101"/>
        <end position="153"/>
    </location>
</feature>
<evidence type="ECO:0000256" key="1">
    <source>
        <dbReference type="ARBA" id="ARBA00022722"/>
    </source>
</evidence>
<feature type="region of interest" description="Disordered" evidence="7">
    <location>
        <begin position="476"/>
        <end position="636"/>
    </location>
</feature>
<dbReference type="GO" id="GO:0005634">
    <property type="term" value="C:nucleus"/>
    <property type="evidence" value="ECO:0007669"/>
    <property type="project" value="TreeGrafter"/>
</dbReference>
<dbReference type="SUPFAM" id="SSF51658">
    <property type="entry name" value="Xylose isomerase-like"/>
    <property type="match status" value="1"/>
</dbReference>
<evidence type="ECO:0000256" key="4">
    <source>
        <dbReference type="ARBA" id="ARBA00022769"/>
    </source>
</evidence>
<accession>A0A8H5D1K5</accession>
<reference evidence="8 9" key="1">
    <citation type="journal article" date="2020" name="ISME J.">
        <title>Uncovering the hidden diversity of litter-decomposition mechanisms in mushroom-forming fungi.</title>
        <authorList>
            <person name="Floudas D."/>
            <person name="Bentzer J."/>
            <person name="Ahren D."/>
            <person name="Johansson T."/>
            <person name="Persson P."/>
            <person name="Tunlid A."/>
        </authorList>
    </citation>
    <scope>NUCLEOTIDE SEQUENCE [LARGE SCALE GENOMIC DNA]</scope>
    <source>
        <strain evidence="8 9">CBS 146.42</strain>
    </source>
</reference>
<dbReference type="AlphaFoldDB" id="A0A8H5D1K5"/>
<evidence type="ECO:0000256" key="6">
    <source>
        <dbReference type="ARBA" id="ARBA00023204"/>
    </source>
</evidence>
<dbReference type="GO" id="GO:0006289">
    <property type="term" value="P:nucleotide-excision repair"/>
    <property type="evidence" value="ECO:0007669"/>
    <property type="project" value="InterPro"/>
</dbReference>
<keyword evidence="2" id="KW-0255">Endonuclease</keyword>
<keyword evidence="9" id="KW-1185">Reference proteome</keyword>
<keyword evidence="4" id="KW-0228">DNA excision</keyword>
<dbReference type="GO" id="GO:0004519">
    <property type="term" value="F:endonuclease activity"/>
    <property type="evidence" value="ECO:0007669"/>
    <property type="project" value="UniProtKB-KW"/>
</dbReference>
<organism evidence="8 9">
    <name type="scientific">Leucocoprinus leucothites</name>
    <dbReference type="NCBI Taxonomy" id="201217"/>
    <lineage>
        <taxon>Eukaryota</taxon>
        <taxon>Fungi</taxon>
        <taxon>Dikarya</taxon>
        <taxon>Basidiomycota</taxon>
        <taxon>Agaricomycotina</taxon>
        <taxon>Agaricomycetes</taxon>
        <taxon>Agaricomycetidae</taxon>
        <taxon>Agaricales</taxon>
        <taxon>Agaricineae</taxon>
        <taxon>Agaricaceae</taxon>
        <taxon>Leucocoprinus</taxon>
    </lineage>
</organism>
<feature type="compositionally biased region" description="Basic residues" evidence="7">
    <location>
        <begin position="617"/>
        <end position="627"/>
    </location>
</feature>
<evidence type="ECO:0000313" key="9">
    <source>
        <dbReference type="Proteomes" id="UP000559027"/>
    </source>
</evidence>
<feature type="compositionally biased region" description="Basic residues" evidence="7">
    <location>
        <begin position="498"/>
        <end position="510"/>
    </location>
</feature>
<dbReference type="GO" id="GO:0005739">
    <property type="term" value="C:mitochondrion"/>
    <property type="evidence" value="ECO:0007669"/>
    <property type="project" value="TreeGrafter"/>
</dbReference>
<feature type="compositionally biased region" description="Basic and acidic residues" evidence="7">
    <location>
        <begin position="511"/>
        <end position="521"/>
    </location>
</feature>
<dbReference type="PANTHER" id="PTHR31290:SF5">
    <property type="entry name" value="UV-DAMAGE ENDONUCLEASE"/>
    <property type="match status" value="1"/>
</dbReference>
<dbReference type="Gene3D" id="3.20.20.150">
    <property type="entry name" value="Divalent-metal-dependent TIM barrel enzymes"/>
    <property type="match status" value="1"/>
</dbReference>
<evidence type="ECO:0008006" key="10">
    <source>
        <dbReference type="Google" id="ProtNLM"/>
    </source>
</evidence>
<proteinExistence type="predicted"/>
<evidence type="ECO:0000256" key="7">
    <source>
        <dbReference type="SAM" id="MobiDB-lite"/>
    </source>
</evidence>
<keyword evidence="1" id="KW-0540">Nuclease</keyword>
<sequence>MFSTLSSLRVTLPRPPRPAHTMASMVRPYPSDAGVSLRRSTRLLPSGNMSSINTETTSFQEIPDPSILAHRRETASVMNIDATDNELKELDTSVMDSIVALAMPSQDEPKGTKKKAKKRKRSSKATEEQANEDGEDSVPEKKTRKQRAPKPEPVYVIPDVERKETTFRGRLGYACLNTVLRNKKPASESVFCSRTCRLDSLIKNGMEWVKELGRQNVRDLITMIQWNEDNLIRFLRLSSEMFPFASHEHHGYSLDYCADLLKEAGDLANKYGHRLTTHPGQFTQLGSTKQKVIDAAVRELNYHCQMLDLMGVGVDGVMIVHGGGTYGDKPAAIERIKHTISKVLPPNVRARLVLENDEMCYNAEDLLEICEELDVPLVFDYHHDMLNPSSIPPFEIIKRADVIWKRRDIRPKQHLSEPRPGAVTLMERRAHADRCEKLPADLPDDMDLMIEARSLTVDRLLGLTSYYYYRQRTRNKQSSISNLRPPNPKPTKETGGRKSSKRVTRTRAAKLKKDGPIRSDDDLLLDPQDDEGKPLAVSAEDAPKEGSQADLSFPQSQFSTTESTLTGFYHPSDEQLRDENVEEQGPVARRQKRKRGKPADLGETADQSEDEALPLGKKSRKRRANKNKQREPRAFI</sequence>
<evidence type="ECO:0000313" key="8">
    <source>
        <dbReference type="EMBL" id="KAF5351994.1"/>
    </source>
</evidence>
<dbReference type="PANTHER" id="PTHR31290">
    <property type="entry name" value="UV-DAMAGE ENDONUCLEASE"/>
    <property type="match status" value="1"/>
</dbReference>
<feature type="compositionally biased region" description="Basic residues" evidence="7">
    <location>
        <begin position="112"/>
        <end position="123"/>
    </location>
</feature>
<dbReference type="NCBIfam" id="TIGR00629">
    <property type="entry name" value="uvde"/>
    <property type="match status" value="1"/>
</dbReference>
<keyword evidence="6" id="KW-0234">DNA repair</keyword>
<dbReference type="InterPro" id="IPR036237">
    <property type="entry name" value="Xyl_isomerase-like_sf"/>
</dbReference>
<feature type="region of interest" description="Disordered" evidence="7">
    <location>
        <begin position="1"/>
        <end position="20"/>
    </location>
</feature>
<keyword evidence="5" id="KW-0378">Hydrolase</keyword>
<evidence type="ECO:0000256" key="2">
    <source>
        <dbReference type="ARBA" id="ARBA00022759"/>
    </source>
</evidence>
<evidence type="ECO:0000256" key="3">
    <source>
        <dbReference type="ARBA" id="ARBA00022763"/>
    </source>
</evidence>
<dbReference type="Proteomes" id="UP000559027">
    <property type="component" value="Unassembled WGS sequence"/>
</dbReference>
<gene>
    <name evidence="8" type="ORF">D9756_007626</name>
</gene>
<comment type="caution">
    <text evidence="8">The sequence shown here is derived from an EMBL/GenBank/DDBJ whole genome shotgun (WGS) entry which is preliminary data.</text>
</comment>
<dbReference type="InterPro" id="IPR004601">
    <property type="entry name" value="UvdE"/>
</dbReference>
<name>A0A8H5D1K5_9AGAR</name>
<protein>
    <recommendedName>
        <fullName evidence="10">UV-endonuclease UvdE</fullName>
    </recommendedName>
</protein>
<feature type="compositionally biased region" description="Polar residues" evidence="7">
    <location>
        <begin position="549"/>
        <end position="566"/>
    </location>
</feature>